<protein>
    <submittedName>
        <fullName evidence="8">DMT family transporter</fullName>
    </submittedName>
</protein>
<comment type="subcellular location">
    <subcellularLocation>
        <location evidence="1">Membrane</location>
        <topology evidence="1">Multi-pass membrane protein</topology>
    </subcellularLocation>
</comment>
<feature type="transmembrane region" description="Helical" evidence="6">
    <location>
        <begin position="74"/>
        <end position="96"/>
    </location>
</feature>
<sequence>MTPERRQLLGFWLGVLGVTLFAITLPATRLATGSAQDPQLAPLFITVGRAATAGLLSLAFLLATRSPWPRRRHWGPLLGAVAGNVIGYPLLLALALRSVTATHAAVVTALLPLVTAVAAALILGQRARLGFWACAVAGSALVVVFAWLRADQAGGFGLARADWLLLGAVVAASVGYVYGAQVTPELGAERVICWMCLMTLPFSLPATLWLWPDTAAHPVRASAWLGFAYVGCVSMWAGFFAWFRGLDWGGALRVSQVQLLQPFLSMLFALPLLGERLDWGSIGFALAVVATVVLGRRISRPAAPASSIVQGDPS</sequence>
<feature type="domain" description="EamA" evidence="7">
    <location>
        <begin position="161"/>
        <end position="294"/>
    </location>
</feature>
<feature type="transmembrane region" description="Helical" evidence="6">
    <location>
        <begin position="129"/>
        <end position="148"/>
    </location>
</feature>
<proteinExistence type="inferred from homology"/>
<dbReference type="InterPro" id="IPR037185">
    <property type="entry name" value="EmrE-like"/>
</dbReference>
<feature type="transmembrane region" description="Helical" evidence="6">
    <location>
        <begin position="223"/>
        <end position="243"/>
    </location>
</feature>
<evidence type="ECO:0000313" key="9">
    <source>
        <dbReference type="Proteomes" id="UP001589834"/>
    </source>
</evidence>
<reference evidence="8 9" key="1">
    <citation type="submission" date="2024-09" db="EMBL/GenBank/DDBJ databases">
        <authorList>
            <person name="Sun Q."/>
            <person name="Mori K."/>
        </authorList>
    </citation>
    <scope>NUCLEOTIDE SEQUENCE [LARGE SCALE GENOMIC DNA]</scope>
    <source>
        <strain evidence="8 9">NCAIM B.02336</strain>
    </source>
</reference>
<evidence type="ECO:0000256" key="3">
    <source>
        <dbReference type="ARBA" id="ARBA00022692"/>
    </source>
</evidence>
<comment type="caution">
    <text evidence="8">The sequence shown here is derived from an EMBL/GenBank/DDBJ whole genome shotgun (WGS) entry which is preliminary data.</text>
</comment>
<dbReference type="PANTHER" id="PTHR32322:SF2">
    <property type="entry name" value="EAMA DOMAIN-CONTAINING PROTEIN"/>
    <property type="match status" value="1"/>
</dbReference>
<dbReference type="EMBL" id="JBHLTN010000014">
    <property type="protein sequence ID" value="MFC0592360.1"/>
    <property type="molecule type" value="Genomic_DNA"/>
</dbReference>
<evidence type="ECO:0000259" key="7">
    <source>
        <dbReference type="Pfam" id="PF00892"/>
    </source>
</evidence>
<dbReference type="InterPro" id="IPR050638">
    <property type="entry name" value="AA-Vitamin_Transporters"/>
</dbReference>
<feature type="transmembrane region" description="Helical" evidence="6">
    <location>
        <begin position="41"/>
        <end position="62"/>
    </location>
</feature>
<feature type="transmembrane region" description="Helical" evidence="6">
    <location>
        <begin position="160"/>
        <end position="179"/>
    </location>
</feature>
<name>A0ABV6PRC2_9BURK</name>
<keyword evidence="5 6" id="KW-0472">Membrane</keyword>
<evidence type="ECO:0000256" key="6">
    <source>
        <dbReference type="SAM" id="Phobius"/>
    </source>
</evidence>
<feature type="transmembrane region" description="Helical" evidence="6">
    <location>
        <begin position="102"/>
        <end position="122"/>
    </location>
</feature>
<keyword evidence="4 6" id="KW-1133">Transmembrane helix</keyword>
<evidence type="ECO:0000256" key="1">
    <source>
        <dbReference type="ARBA" id="ARBA00004141"/>
    </source>
</evidence>
<evidence type="ECO:0000256" key="5">
    <source>
        <dbReference type="ARBA" id="ARBA00023136"/>
    </source>
</evidence>
<dbReference type="SUPFAM" id="SSF103481">
    <property type="entry name" value="Multidrug resistance efflux transporter EmrE"/>
    <property type="match status" value="2"/>
</dbReference>
<dbReference type="Proteomes" id="UP001589834">
    <property type="component" value="Unassembled WGS sequence"/>
</dbReference>
<evidence type="ECO:0000256" key="4">
    <source>
        <dbReference type="ARBA" id="ARBA00022989"/>
    </source>
</evidence>
<evidence type="ECO:0000313" key="8">
    <source>
        <dbReference type="EMBL" id="MFC0592360.1"/>
    </source>
</evidence>
<dbReference type="PANTHER" id="PTHR32322">
    <property type="entry name" value="INNER MEMBRANE TRANSPORTER"/>
    <property type="match status" value="1"/>
</dbReference>
<evidence type="ECO:0000256" key="2">
    <source>
        <dbReference type="ARBA" id="ARBA00007362"/>
    </source>
</evidence>
<dbReference type="Pfam" id="PF00892">
    <property type="entry name" value="EamA"/>
    <property type="match status" value="2"/>
</dbReference>
<feature type="domain" description="EamA" evidence="7">
    <location>
        <begin position="9"/>
        <end position="138"/>
    </location>
</feature>
<organism evidence="8 9">
    <name type="scientific">Ottowia pentelensis</name>
    <dbReference type="NCBI Taxonomy" id="511108"/>
    <lineage>
        <taxon>Bacteria</taxon>
        <taxon>Pseudomonadati</taxon>
        <taxon>Pseudomonadota</taxon>
        <taxon>Betaproteobacteria</taxon>
        <taxon>Burkholderiales</taxon>
        <taxon>Comamonadaceae</taxon>
        <taxon>Ottowia</taxon>
    </lineage>
</organism>
<gene>
    <name evidence="8" type="ORF">ACFFGG_07310</name>
</gene>
<dbReference type="InterPro" id="IPR000620">
    <property type="entry name" value="EamA_dom"/>
</dbReference>
<keyword evidence="9" id="KW-1185">Reference proteome</keyword>
<accession>A0ABV6PRC2</accession>
<comment type="similarity">
    <text evidence="2">Belongs to the EamA transporter family.</text>
</comment>
<dbReference type="RefSeq" id="WP_377481987.1">
    <property type="nucleotide sequence ID" value="NZ_JBHLTN010000014.1"/>
</dbReference>
<keyword evidence="3 6" id="KW-0812">Transmembrane</keyword>
<feature type="transmembrane region" description="Helical" evidence="6">
    <location>
        <begin position="191"/>
        <end position="211"/>
    </location>
</feature>